<protein>
    <submittedName>
        <fullName evidence="3">Leucine-rich repeat protein</fullName>
    </submittedName>
</protein>
<dbReference type="AlphaFoldDB" id="A0A4Z1STQ4"/>
<dbReference type="PANTHER" id="PTHR18849:SF8">
    <property type="entry name" value="LEUCINE-RICH REPEAT-CONTAINING PROTEIN 61"/>
    <property type="match status" value="1"/>
</dbReference>
<dbReference type="Gene3D" id="3.80.10.10">
    <property type="entry name" value="Ribonuclease Inhibitor"/>
    <property type="match status" value="1"/>
</dbReference>
<organism evidence="3 4">
    <name type="scientific">Giardia muris</name>
    <dbReference type="NCBI Taxonomy" id="5742"/>
    <lineage>
        <taxon>Eukaryota</taxon>
        <taxon>Metamonada</taxon>
        <taxon>Diplomonadida</taxon>
        <taxon>Hexamitidae</taxon>
        <taxon>Giardiinae</taxon>
        <taxon>Giardia</taxon>
    </lineage>
</organism>
<dbReference type="PROSITE" id="PS51450">
    <property type="entry name" value="LRR"/>
    <property type="match status" value="2"/>
</dbReference>
<proteinExistence type="predicted"/>
<dbReference type="OrthoDB" id="1517790at2759"/>
<reference evidence="3 4" key="1">
    <citation type="submission" date="2019-05" db="EMBL/GenBank/DDBJ databases">
        <title>The compact genome of Giardia muris reveals important steps in the evolution of intestinal protozoan parasites.</title>
        <authorList>
            <person name="Xu F."/>
            <person name="Jimenez-Gonzalez A."/>
            <person name="Einarsson E."/>
            <person name="Astvaldsson A."/>
            <person name="Peirasmaki D."/>
            <person name="Eckmann L."/>
            <person name="Andersson J.O."/>
            <person name="Svard S.G."/>
            <person name="Jerlstrom-Hultqvist J."/>
        </authorList>
    </citation>
    <scope>NUCLEOTIDE SEQUENCE [LARGE SCALE GENOMIC DNA]</scope>
    <source>
        <strain evidence="3 4">Roberts-Thomson</strain>
    </source>
</reference>
<dbReference type="GO" id="GO:0036158">
    <property type="term" value="P:outer dynein arm assembly"/>
    <property type="evidence" value="ECO:0007669"/>
    <property type="project" value="TreeGrafter"/>
</dbReference>
<evidence type="ECO:0000313" key="3">
    <source>
        <dbReference type="EMBL" id="TNJ29120.1"/>
    </source>
</evidence>
<dbReference type="VEuPathDB" id="GiardiaDB:GMRT_11773"/>
<keyword evidence="2" id="KW-0677">Repeat</keyword>
<dbReference type="PANTHER" id="PTHR18849">
    <property type="entry name" value="LEUCINE RICH REPEAT PROTEIN"/>
    <property type="match status" value="1"/>
</dbReference>
<dbReference type="EMBL" id="VDLU01000002">
    <property type="protein sequence ID" value="TNJ29120.1"/>
    <property type="molecule type" value="Genomic_DNA"/>
</dbReference>
<dbReference type="GO" id="GO:0005737">
    <property type="term" value="C:cytoplasm"/>
    <property type="evidence" value="ECO:0007669"/>
    <property type="project" value="TreeGrafter"/>
</dbReference>
<dbReference type="Proteomes" id="UP000315496">
    <property type="component" value="Chromosome 2"/>
</dbReference>
<dbReference type="Pfam" id="PF14580">
    <property type="entry name" value="LRR_9"/>
    <property type="match status" value="1"/>
</dbReference>
<gene>
    <name evidence="3" type="ORF">GMRT_11773</name>
</gene>
<dbReference type="InterPro" id="IPR001611">
    <property type="entry name" value="Leu-rich_rpt"/>
</dbReference>
<dbReference type="SUPFAM" id="SSF52058">
    <property type="entry name" value="L domain-like"/>
    <property type="match status" value="1"/>
</dbReference>
<keyword evidence="1" id="KW-0433">Leucine-rich repeat</keyword>
<name>A0A4Z1STQ4_GIAMU</name>
<evidence type="ECO:0000313" key="4">
    <source>
        <dbReference type="Proteomes" id="UP000315496"/>
    </source>
</evidence>
<sequence length="223" mass="24922">MSKVLTEEQIRRASGEFSLESVARLAIVAQGLAGIESILQCPNSFHLDFSGNDIATLPDLSSLTRLRVLIVSGNPITSLSFLQPSVPQLDTLIMDRCNIRLLDELKYLENCPNLRSISLKENPVVDEAEFTQTILNKNPNVLSINGRRVRTLGGILLEAIDSPDTCKKQPPVSEDLPITPWVIDDEFALKPLPEFDEYCGDLERKLRQKIDEYKQQCAELNAT</sequence>
<dbReference type="InterPro" id="IPR032675">
    <property type="entry name" value="LRR_dom_sf"/>
</dbReference>
<accession>A0A4Z1STQ4</accession>
<evidence type="ECO:0000256" key="2">
    <source>
        <dbReference type="ARBA" id="ARBA00022737"/>
    </source>
</evidence>
<keyword evidence="4" id="KW-1185">Reference proteome</keyword>
<comment type="caution">
    <text evidence="3">The sequence shown here is derived from an EMBL/GenBank/DDBJ whole genome shotgun (WGS) entry which is preliminary data.</text>
</comment>
<evidence type="ECO:0000256" key="1">
    <source>
        <dbReference type="ARBA" id="ARBA00022614"/>
    </source>
</evidence>